<evidence type="ECO:0000313" key="6">
    <source>
        <dbReference type="EMBL" id="EKA60913.1"/>
    </source>
</evidence>
<evidence type="ECO:0000313" key="8">
    <source>
        <dbReference type="Proteomes" id="UP000004474"/>
    </source>
</evidence>
<keyword evidence="9" id="KW-1185">Reference proteome</keyword>
<name>K1ENT2_9MICO</name>
<evidence type="ECO:0000256" key="2">
    <source>
        <dbReference type="ARBA" id="ARBA00010790"/>
    </source>
</evidence>
<dbReference type="OrthoDB" id="517968at2"/>
<dbReference type="InterPro" id="IPR036188">
    <property type="entry name" value="FAD/NAD-bd_sf"/>
</dbReference>
<dbReference type="SUPFAM" id="SSF51905">
    <property type="entry name" value="FAD/NAD(P)-binding domain"/>
    <property type="match status" value="1"/>
</dbReference>
<evidence type="ECO:0000313" key="7">
    <source>
        <dbReference type="EMBL" id="RWU84490.1"/>
    </source>
</evidence>
<evidence type="ECO:0000256" key="1">
    <source>
        <dbReference type="ARBA" id="ARBA00001974"/>
    </source>
</evidence>
<evidence type="ECO:0000256" key="3">
    <source>
        <dbReference type="ARBA" id="ARBA00022630"/>
    </source>
</evidence>
<comment type="cofactor">
    <cofactor evidence="1">
        <name>FAD</name>
        <dbReference type="ChEBI" id="CHEBI:57692"/>
    </cofactor>
</comment>
<dbReference type="eggNOG" id="COG2303">
    <property type="taxonomic scope" value="Bacteria"/>
</dbReference>
<keyword evidence="3" id="KW-0285">Flavoprotein</keyword>
<dbReference type="Gene3D" id="3.50.50.60">
    <property type="entry name" value="FAD/NAD(P)-binding domain"/>
    <property type="match status" value="1"/>
</dbReference>
<reference evidence="6 8" key="2">
    <citation type="journal article" date="2012" name="J. Bacteriol.">
        <title>Genome Sequence of Janibacter hoylei MTCC8307, Isolated from the Stratospheric Air.</title>
        <authorList>
            <person name="Pawar S.P."/>
            <person name="Dhotre D.P."/>
            <person name="Shetty S.A."/>
            <person name="Chowdhury S.P."/>
            <person name="Chaudhari B.L."/>
            <person name="Shouche Y.S."/>
        </authorList>
    </citation>
    <scope>NUCLEOTIDE SEQUENCE [LARGE SCALE GENOMIC DNA]</scope>
    <source>
        <strain evidence="6 8">PVAS-1</strain>
    </source>
</reference>
<evidence type="ECO:0000256" key="4">
    <source>
        <dbReference type="ARBA" id="ARBA00022827"/>
    </source>
</evidence>
<evidence type="ECO:0000256" key="5">
    <source>
        <dbReference type="ARBA" id="ARBA00023002"/>
    </source>
</evidence>
<dbReference type="Pfam" id="PF13450">
    <property type="entry name" value="NAD_binding_8"/>
    <property type="match status" value="1"/>
</dbReference>
<reference evidence="7 9" key="1">
    <citation type="journal article" date="2009" name="Int. J. Syst. Evol. Microbiol.">
        <title>Janibacter hoylei sp. nov., Bacillus isronensis sp. nov. and Bacillus aryabhattai sp. nov., isolated from cryotubes used for collecting air from the upper atmosphere.</title>
        <authorList>
            <person name="Shivaji S."/>
            <person name="Chaturvedi P."/>
            <person name="Begum Z."/>
            <person name="Pindi P.K."/>
            <person name="Manorama R."/>
            <person name="Padmanaban D.A."/>
            <person name="Shouche Y.S."/>
            <person name="Pawar S."/>
            <person name="Vaishampayan P."/>
            <person name="Dutt C.B."/>
            <person name="Datta G.N."/>
            <person name="Manchanda R.K."/>
            <person name="Rao U.R."/>
            <person name="Bhargava P.M."/>
            <person name="Narlikar J.V."/>
        </authorList>
    </citation>
    <scope>NUCLEOTIDE SEQUENCE [LARGE SCALE GENOMIC DNA]</scope>
    <source>
        <strain evidence="7 9">PVAS-1</strain>
    </source>
</reference>
<dbReference type="EMBL" id="PIPF01000004">
    <property type="protein sequence ID" value="RWU84490.1"/>
    <property type="molecule type" value="Genomic_DNA"/>
</dbReference>
<dbReference type="Pfam" id="PF22500">
    <property type="entry name" value="GMC_oxred_C_1st"/>
    <property type="match status" value="1"/>
</dbReference>
<dbReference type="RefSeq" id="WP_007927826.1">
    <property type="nucleotide sequence ID" value="NZ_ALWX01000044.1"/>
</dbReference>
<comment type="similarity">
    <text evidence="2">Belongs to the GMC oxidoreductase family.</text>
</comment>
<comment type="caution">
    <text evidence="6">The sequence shown here is derived from an EMBL/GenBank/DDBJ whole genome shotgun (WGS) entry which is preliminary data.</text>
</comment>
<dbReference type="AlphaFoldDB" id="K1ENT2"/>
<protein>
    <submittedName>
        <fullName evidence="6">Cholesterol oxidase</fullName>
    </submittedName>
</protein>
<dbReference type="InterPro" id="IPR052542">
    <property type="entry name" value="Cholesterol_Oxidase"/>
</dbReference>
<proteinExistence type="inferred from homology"/>
<sequence length="523" mass="55588">MSTSSSRRAALRGAPVVASAGPRIAVIGSGYGGAVAALALARAGRQVDLIEMGADWSTMPPKADGTVFDRMDAATGRSTWFGTRTDAPFARFFGMDVVNKDIDSRAGVLDTVRFDDFKVYRGVGVGGGSIVNGGMAVTPRRSFLGQVMPSLELGEMYGTYFPRATEALGVTAPPVDVIGTSPWYQYTRRSAADVRKAGYSQVMVPNVYDWDHLRRETVERAPRSATAAEVIYGNNHGKRSLDKTILAEALATGRVRLVPLTQVTSLTQTSAGAFDLGLRTITFEGAVTSTRTATYDRVVLAAGSVGTLELLLRAKAKGTVPGLPATTGRSWGPNGNVMLARLATNLLGSNAKSGAHQSGIPAQGVMAWDDSASSVFAEVAPLPVGFETYSNLYLAITNNPNLGSFTWDTARDRLALDWDAAKHAPSVAATKRVFDRINSAAGSYYRTDLFEGSKRLTDYFTYHPLGGMVLGESTDSRGEVKGVPGLFVMDGSLIPGKVGVNPFVTITALAMRNMDRLIAGGRF</sequence>
<dbReference type="Proteomes" id="UP000288711">
    <property type="component" value="Unassembled WGS sequence"/>
</dbReference>
<dbReference type="STRING" id="1210046.B277_10409"/>
<dbReference type="PATRIC" id="fig|1210046.3.peg.1995"/>
<keyword evidence="5" id="KW-0560">Oxidoreductase</keyword>
<accession>K1ENT2</accession>
<organism evidence="6 8">
    <name type="scientific">Janibacter hoylei PVAS-1</name>
    <dbReference type="NCBI Taxonomy" id="1210046"/>
    <lineage>
        <taxon>Bacteria</taxon>
        <taxon>Bacillati</taxon>
        <taxon>Actinomycetota</taxon>
        <taxon>Actinomycetes</taxon>
        <taxon>Micrococcales</taxon>
        <taxon>Intrasporangiaceae</taxon>
        <taxon>Janibacter</taxon>
    </lineage>
</organism>
<reference evidence="7" key="3">
    <citation type="submission" date="2017-11" db="EMBL/GenBank/DDBJ databases">
        <authorList>
            <person name="Seuylemezian A."/>
            <person name="Cooper K."/>
            <person name="Vaishampayan P."/>
        </authorList>
    </citation>
    <scope>NUCLEOTIDE SEQUENCE</scope>
    <source>
        <strain evidence="7">PVAS-1</strain>
    </source>
</reference>
<evidence type="ECO:0000313" key="9">
    <source>
        <dbReference type="Proteomes" id="UP000288711"/>
    </source>
</evidence>
<dbReference type="GO" id="GO:0016491">
    <property type="term" value="F:oxidoreductase activity"/>
    <property type="evidence" value="ECO:0007669"/>
    <property type="project" value="UniProtKB-KW"/>
</dbReference>
<dbReference type="Proteomes" id="UP000004474">
    <property type="component" value="Unassembled WGS sequence"/>
</dbReference>
<dbReference type="SUPFAM" id="SSF54373">
    <property type="entry name" value="FAD-linked reductases, C-terminal domain"/>
    <property type="match status" value="1"/>
</dbReference>
<dbReference type="PANTHER" id="PTHR47470">
    <property type="entry name" value="CHOLESTEROL OXIDASE"/>
    <property type="match status" value="1"/>
</dbReference>
<dbReference type="PANTHER" id="PTHR47470:SF1">
    <property type="entry name" value="FAD-DEPENDENT OXIDOREDUCTASE 2 FAD BINDING DOMAIN-CONTAINING PROTEIN"/>
    <property type="match status" value="1"/>
</dbReference>
<gene>
    <name evidence="6" type="ORF">B277_10409</name>
    <name evidence="7" type="ORF">CWN80_04915</name>
</gene>
<dbReference type="EMBL" id="ALWX01000044">
    <property type="protein sequence ID" value="EKA60913.1"/>
    <property type="molecule type" value="Genomic_DNA"/>
</dbReference>
<dbReference type="Gene3D" id="3.30.410.10">
    <property type="entry name" value="Cholesterol Oxidase, domain 2"/>
    <property type="match status" value="1"/>
</dbReference>
<keyword evidence="4" id="KW-0274">FAD</keyword>